<dbReference type="EMBL" id="FMZZ01000001">
    <property type="protein sequence ID" value="SDC25247.1"/>
    <property type="molecule type" value="Genomic_DNA"/>
</dbReference>
<proteinExistence type="predicted"/>
<keyword evidence="2" id="KW-1185">Reference proteome</keyword>
<accession>A0A1G6K2R8</accession>
<reference evidence="2" key="1">
    <citation type="submission" date="2016-10" db="EMBL/GenBank/DDBJ databases">
        <authorList>
            <person name="Varghese N."/>
            <person name="Submissions S."/>
        </authorList>
    </citation>
    <scope>NUCLEOTIDE SEQUENCE [LARGE SCALE GENOMIC DNA]</scope>
    <source>
        <strain evidence="2">IBRC-M 10403</strain>
    </source>
</reference>
<protein>
    <submittedName>
        <fullName evidence="1">Uncharacterized protein</fullName>
    </submittedName>
</protein>
<dbReference type="AlphaFoldDB" id="A0A1G6K2R8"/>
<name>A0A1G6K2R8_9PSEU</name>
<evidence type="ECO:0000313" key="1">
    <source>
        <dbReference type="EMBL" id="SDC25247.1"/>
    </source>
</evidence>
<organism evidence="1 2">
    <name type="scientific">Actinokineospora iranica</name>
    <dbReference type="NCBI Taxonomy" id="1271860"/>
    <lineage>
        <taxon>Bacteria</taxon>
        <taxon>Bacillati</taxon>
        <taxon>Actinomycetota</taxon>
        <taxon>Actinomycetes</taxon>
        <taxon>Pseudonocardiales</taxon>
        <taxon>Pseudonocardiaceae</taxon>
        <taxon>Actinokineospora</taxon>
    </lineage>
</organism>
<dbReference type="RefSeq" id="WP_091448020.1">
    <property type="nucleotide sequence ID" value="NZ_FMZZ01000001.1"/>
</dbReference>
<sequence>MTHTHDTAGDPVVLDCAQWAFANLVALRSMGDFPPEMTFRVHLVQPPKDDVAFIVTVAGLADAALLRGPATPEFALDEPVGLSDLSPAARWYWNEICDNVAFHIPGDDKGELAFQFEVQLLTEAQAEHALRTHPDEGIHPDGGYLS</sequence>
<gene>
    <name evidence="1" type="ORF">SAMN05216174_101684</name>
</gene>
<evidence type="ECO:0000313" key="2">
    <source>
        <dbReference type="Proteomes" id="UP000199501"/>
    </source>
</evidence>
<dbReference type="Proteomes" id="UP000199501">
    <property type="component" value="Unassembled WGS sequence"/>
</dbReference>
<dbReference type="STRING" id="1271860.SAMN05216174_101684"/>